<dbReference type="GO" id="GO:0022857">
    <property type="term" value="F:transmembrane transporter activity"/>
    <property type="evidence" value="ECO:0007669"/>
    <property type="project" value="InterPro"/>
</dbReference>
<dbReference type="STRING" id="571932.SAMN05421743_11529"/>
<keyword evidence="8 9" id="KW-0472">Membrane</keyword>
<dbReference type="OrthoDB" id="9774451at2"/>
<feature type="transmembrane region" description="Helical" evidence="9">
    <location>
        <begin position="53"/>
        <end position="74"/>
    </location>
</feature>
<evidence type="ECO:0000256" key="4">
    <source>
        <dbReference type="ARBA" id="ARBA00022475"/>
    </source>
</evidence>
<comment type="similarity">
    <text evidence="2">Belongs to the binding-protein-dependent transport system permease family. HisMQ subfamily.</text>
</comment>
<keyword evidence="4" id="KW-1003">Cell membrane</keyword>
<dbReference type="InterPro" id="IPR010065">
    <property type="entry name" value="AA_ABC_transptr_permease_3TM"/>
</dbReference>
<reference evidence="11 12" key="1">
    <citation type="submission" date="2016-10" db="EMBL/GenBank/DDBJ databases">
        <authorList>
            <person name="de Groot N.N."/>
        </authorList>
    </citation>
    <scope>NUCLEOTIDE SEQUENCE [LARGE SCALE GENOMIC DNA]</scope>
    <source>
        <strain evidence="11 12">CCM7597</strain>
    </source>
</reference>
<dbReference type="FunFam" id="1.10.3720.10:FF:000033">
    <property type="entry name" value="Polar amino acid ABC transporter permease"/>
    <property type="match status" value="1"/>
</dbReference>
<dbReference type="PROSITE" id="PS50928">
    <property type="entry name" value="ABC_TM1"/>
    <property type="match status" value="1"/>
</dbReference>
<keyword evidence="12" id="KW-1185">Reference proteome</keyword>
<dbReference type="NCBIfam" id="TIGR01726">
    <property type="entry name" value="HEQRo_perm_3TM"/>
    <property type="match status" value="1"/>
</dbReference>
<evidence type="ECO:0000256" key="1">
    <source>
        <dbReference type="ARBA" id="ARBA00004651"/>
    </source>
</evidence>
<keyword evidence="5 9" id="KW-0812">Transmembrane</keyword>
<evidence type="ECO:0000256" key="3">
    <source>
        <dbReference type="ARBA" id="ARBA00022448"/>
    </source>
</evidence>
<name>A0A1H4GC77_9BACI</name>
<keyword evidence="6" id="KW-0029">Amino-acid transport</keyword>
<dbReference type="AlphaFoldDB" id="A0A1H4GC77"/>
<dbReference type="GO" id="GO:0043190">
    <property type="term" value="C:ATP-binding cassette (ABC) transporter complex"/>
    <property type="evidence" value="ECO:0007669"/>
    <property type="project" value="InterPro"/>
</dbReference>
<evidence type="ECO:0000259" key="10">
    <source>
        <dbReference type="PROSITE" id="PS50928"/>
    </source>
</evidence>
<dbReference type="InterPro" id="IPR043429">
    <property type="entry name" value="ArtM/GltK/GlnP/TcyL/YhdX-like"/>
</dbReference>
<evidence type="ECO:0000256" key="5">
    <source>
        <dbReference type="ARBA" id="ARBA00022692"/>
    </source>
</evidence>
<comment type="subcellular location">
    <subcellularLocation>
        <location evidence="1 9">Cell membrane</location>
        <topology evidence="1 9">Multi-pass membrane protein</topology>
    </subcellularLocation>
</comment>
<evidence type="ECO:0000256" key="6">
    <source>
        <dbReference type="ARBA" id="ARBA00022970"/>
    </source>
</evidence>
<accession>A0A1H4GC77</accession>
<evidence type="ECO:0000256" key="8">
    <source>
        <dbReference type="ARBA" id="ARBA00023136"/>
    </source>
</evidence>
<dbReference type="CDD" id="cd06261">
    <property type="entry name" value="TM_PBP2"/>
    <property type="match status" value="1"/>
</dbReference>
<dbReference type="Gene3D" id="1.10.3720.10">
    <property type="entry name" value="MetI-like"/>
    <property type="match status" value="1"/>
</dbReference>
<gene>
    <name evidence="11" type="ORF">SAMN05421743_11529</name>
</gene>
<dbReference type="PANTHER" id="PTHR30614:SF20">
    <property type="entry name" value="GLUTAMINE TRANSPORT SYSTEM PERMEASE PROTEIN GLNP"/>
    <property type="match status" value="1"/>
</dbReference>
<proteinExistence type="inferred from homology"/>
<dbReference type="InterPro" id="IPR000515">
    <property type="entry name" value="MetI-like"/>
</dbReference>
<organism evidence="11 12">
    <name type="scientific">Thalassobacillus cyri</name>
    <dbReference type="NCBI Taxonomy" id="571932"/>
    <lineage>
        <taxon>Bacteria</taxon>
        <taxon>Bacillati</taxon>
        <taxon>Bacillota</taxon>
        <taxon>Bacilli</taxon>
        <taxon>Bacillales</taxon>
        <taxon>Bacillaceae</taxon>
        <taxon>Thalassobacillus</taxon>
    </lineage>
</organism>
<dbReference type="EMBL" id="FNQR01000015">
    <property type="protein sequence ID" value="SEB07215.1"/>
    <property type="molecule type" value="Genomic_DNA"/>
</dbReference>
<protein>
    <submittedName>
        <fullName evidence="11">Polar amino acid transport system permease protein</fullName>
    </submittedName>
</protein>
<dbReference type="Proteomes" id="UP000198584">
    <property type="component" value="Unassembled WGS sequence"/>
</dbReference>
<evidence type="ECO:0000313" key="12">
    <source>
        <dbReference type="Proteomes" id="UP000198584"/>
    </source>
</evidence>
<sequence length="215" mass="23609">MSDILPSIPFIIKGIGVTLQFVIVSGILGFLIGVLLALAKLGKKSISKVLADAYTSFFRGTPLILQLVYVYFVIPQVTPWDITAFAAGVIAFSLNSAAYVSEIIRAGIQAVDKGQFEAAKALNVPYRTMMRKIILPQAIKYILPALMNEYITLLKESAVVSVIGAMDIMRRAQIVSADTFNYLGPLTVALVIYFLMVRILTFFGAKLEQRMSFSD</sequence>
<feature type="transmembrane region" description="Helical" evidence="9">
    <location>
        <begin position="80"/>
        <end position="100"/>
    </location>
</feature>
<feature type="domain" description="ABC transmembrane type-1" evidence="10">
    <location>
        <begin position="15"/>
        <end position="201"/>
    </location>
</feature>
<evidence type="ECO:0000313" key="11">
    <source>
        <dbReference type="EMBL" id="SEB07215.1"/>
    </source>
</evidence>
<dbReference type="GO" id="GO:0006865">
    <property type="term" value="P:amino acid transport"/>
    <property type="evidence" value="ECO:0007669"/>
    <property type="project" value="UniProtKB-KW"/>
</dbReference>
<feature type="transmembrane region" description="Helical" evidence="9">
    <location>
        <begin position="20"/>
        <end position="41"/>
    </location>
</feature>
<dbReference type="InterPro" id="IPR035906">
    <property type="entry name" value="MetI-like_sf"/>
</dbReference>
<feature type="transmembrane region" description="Helical" evidence="9">
    <location>
        <begin position="180"/>
        <end position="205"/>
    </location>
</feature>
<evidence type="ECO:0000256" key="2">
    <source>
        <dbReference type="ARBA" id="ARBA00010072"/>
    </source>
</evidence>
<dbReference type="RefSeq" id="WP_093045958.1">
    <property type="nucleotide sequence ID" value="NZ_FNQR01000015.1"/>
</dbReference>
<keyword evidence="3 9" id="KW-0813">Transport</keyword>
<evidence type="ECO:0000256" key="9">
    <source>
        <dbReference type="RuleBase" id="RU363032"/>
    </source>
</evidence>
<dbReference type="Pfam" id="PF00528">
    <property type="entry name" value="BPD_transp_1"/>
    <property type="match status" value="1"/>
</dbReference>
<evidence type="ECO:0000256" key="7">
    <source>
        <dbReference type="ARBA" id="ARBA00022989"/>
    </source>
</evidence>
<dbReference type="SUPFAM" id="SSF161098">
    <property type="entry name" value="MetI-like"/>
    <property type="match status" value="1"/>
</dbReference>
<dbReference type="PANTHER" id="PTHR30614">
    <property type="entry name" value="MEMBRANE COMPONENT OF AMINO ACID ABC TRANSPORTER"/>
    <property type="match status" value="1"/>
</dbReference>
<keyword evidence="7 9" id="KW-1133">Transmembrane helix</keyword>